<evidence type="ECO:0000313" key="7">
    <source>
        <dbReference type="EMBL" id="SDX45010.1"/>
    </source>
</evidence>
<dbReference type="InterPro" id="IPR007422">
    <property type="entry name" value="Peptidase_Prp"/>
</dbReference>
<accession>A0A1H3BSJ5</accession>
<comment type="similarity">
    <text evidence="5">Belongs to the Prp family.</text>
</comment>
<evidence type="ECO:0000313" key="8">
    <source>
        <dbReference type="Proteomes" id="UP000198828"/>
    </source>
</evidence>
<dbReference type="OrthoDB" id="48998at2"/>
<dbReference type="GO" id="GO:0008234">
    <property type="term" value="F:cysteine-type peptidase activity"/>
    <property type="evidence" value="ECO:0007669"/>
    <property type="project" value="UniProtKB-KW"/>
</dbReference>
<dbReference type="GO" id="GO:0006508">
    <property type="term" value="P:proteolysis"/>
    <property type="evidence" value="ECO:0007669"/>
    <property type="project" value="UniProtKB-KW"/>
</dbReference>
<keyword evidence="8" id="KW-1185">Reference proteome</keyword>
<protein>
    <recommendedName>
        <fullName evidence="6">Ribosomal processing cysteine protease Prp</fullName>
    </recommendedName>
</protein>
<dbReference type="Pfam" id="PF04327">
    <property type="entry name" value="Peptidase_Prp"/>
    <property type="match status" value="1"/>
</dbReference>
<dbReference type="PANTHER" id="PTHR39178">
    <property type="entry name" value="HYPOTHETICAL RIBOSOME-ASSOCIATED PROTEIN"/>
    <property type="match status" value="1"/>
</dbReference>
<dbReference type="Gene3D" id="3.30.70.1490">
    <property type="entry name" value="Cysteine protease Prp"/>
    <property type="match status" value="1"/>
</dbReference>
<dbReference type="Proteomes" id="UP000198828">
    <property type="component" value="Unassembled WGS sequence"/>
</dbReference>
<dbReference type="AlphaFoldDB" id="A0A1H3BSJ5"/>
<keyword evidence="2" id="KW-0645">Protease</keyword>
<dbReference type="EMBL" id="FNNG01000011">
    <property type="protein sequence ID" value="SDX45010.1"/>
    <property type="molecule type" value="Genomic_DNA"/>
</dbReference>
<evidence type="ECO:0000256" key="6">
    <source>
        <dbReference type="ARBA" id="ARBA00044538"/>
    </source>
</evidence>
<proteinExistence type="inferred from homology"/>
<keyword evidence="4" id="KW-0788">Thiol protease</keyword>
<keyword evidence="3" id="KW-0378">Hydrolase</keyword>
<evidence type="ECO:0000256" key="4">
    <source>
        <dbReference type="ARBA" id="ARBA00022807"/>
    </source>
</evidence>
<dbReference type="RefSeq" id="WP_093753847.1">
    <property type="nucleotide sequence ID" value="NZ_FNNG01000011.1"/>
</dbReference>
<reference evidence="7 8" key="1">
    <citation type="submission" date="2016-10" db="EMBL/GenBank/DDBJ databases">
        <authorList>
            <person name="de Groot N.N."/>
        </authorList>
    </citation>
    <scope>NUCLEOTIDE SEQUENCE [LARGE SCALE GENOMIC DNA]</scope>
    <source>
        <strain evidence="7 8">DSM 23310</strain>
    </source>
</reference>
<evidence type="ECO:0000256" key="5">
    <source>
        <dbReference type="ARBA" id="ARBA00044503"/>
    </source>
</evidence>
<gene>
    <name evidence="7" type="ORF">SAMN05660923_02312</name>
</gene>
<dbReference type="SUPFAM" id="SSF118010">
    <property type="entry name" value="TM1457-like"/>
    <property type="match status" value="1"/>
</dbReference>
<name>A0A1H3BSJ5_9FIRM</name>
<sequence length="115" mass="12962">MIRITIFKDKLGHIERYYISGHAGYDIKGKDIVCAAVSILAQTTLMSLVEVCGVAEDEITYAIDSDKGIVDVTLPEHIEPSIRLKTETVLRTMELGIKSILEIYPEYVTLKYREV</sequence>
<organism evidence="7 8">
    <name type="scientific">Tepidimicrobium xylanilyticum</name>
    <dbReference type="NCBI Taxonomy" id="1123352"/>
    <lineage>
        <taxon>Bacteria</taxon>
        <taxon>Bacillati</taxon>
        <taxon>Bacillota</taxon>
        <taxon>Tissierellia</taxon>
        <taxon>Tissierellales</taxon>
        <taxon>Tepidimicrobiaceae</taxon>
        <taxon>Tepidimicrobium</taxon>
    </lineage>
</organism>
<keyword evidence="1" id="KW-0690">Ribosome biogenesis</keyword>
<dbReference type="CDD" id="cd16332">
    <property type="entry name" value="Prp-like"/>
    <property type="match status" value="1"/>
</dbReference>
<dbReference type="InterPro" id="IPR036764">
    <property type="entry name" value="Peptidase_Prp_sf"/>
</dbReference>
<dbReference type="PANTHER" id="PTHR39178:SF1">
    <property type="entry name" value="RIBOSOMAL-PROCESSING CYSTEINE PROTEASE PRP"/>
    <property type="match status" value="1"/>
</dbReference>
<evidence type="ECO:0000256" key="1">
    <source>
        <dbReference type="ARBA" id="ARBA00022517"/>
    </source>
</evidence>
<evidence type="ECO:0000256" key="2">
    <source>
        <dbReference type="ARBA" id="ARBA00022670"/>
    </source>
</evidence>
<dbReference type="GO" id="GO:0042254">
    <property type="term" value="P:ribosome biogenesis"/>
    <property type="evidence" value="ECO:0007669"/>
    <property type="project" value="UniProtKB-KW"/>
</dbReference>
<evidence type="ECO:0000256" key="3">
    <source>
        <dbReference type="ARBA" id="ARBA00022801"/>
    </source>
</evidence>